<comment type="caution">
    <text evidence="2">The sequence shown here is derived from an EMBL/GenBank/DDBJ whole genome shotgun (WGS) entry which is preliminary data.</text>
</comment>
<feature type="region of interest" description="Disordered" evidence="1">
    <location>
        <begin position="144"/>
        <end position="230"/>
    </location>
</feature>
<reference evidence="2 3" key="1">
    <citation type="journal article" date="2015" name="Genome Biol. Evol.">
        <title>Comparative Genomics of a Bacterivorous Green Alga Reveals Evolutionary Causalities and Consequences of Phago-Mixotrophic Mode of Nutrition.</title>
        <authorList>
            <person name="Burns J.A."/>
            <person name="Paasch A."/>
            <person name="Narechania A."/>
            <person name="Kim E."/>
        </authorList>
    </citation>
    <scope>NUCLEOTIDE SEQUENCE [LARGE SCALE GENOMIC DNA]</scope>
    <source>
        <strain evidence="2 3">PLY_AMNH</strain>
    </source>
</reference>
<evidence type="ECO:0000256" key="1">
    <source>
        <dbReference type="SAM" id="MobiDB-lite"/>
    </source>
</evidence>
<feature type="compositionally biased region" description="Polar residues" evidence="1">
    <location>
        <begin position="174"/>
        <end position="186"/>
    </location>
</feature>
<dbReference type="Proteomes" id="UP001190700">
    <property type="component" value="Unassembled WGS sequence"/>
</dbReference>
<proteinExistence type="predicted"/>
<gene>
    <name evidence="2" type="ORF">CYMTET_20891</name>
</gene>
<feature type="region of interest" description="Disordered" evidence="1">
    <location>
        <begin position="1"/>
        <end position="30"/>
    </location>
</feature>
<keyword evidence="3" id="KW-1185">Reference proteome</keyword>
<name>A0AAE0G4F5_9CHLO</name>
<evidence type="ECO:0000313" key="2">
    <source>
        <dbReference type="EMBL" id="KAK3270726.1"/>
    </source>
</evidence>
<feature type="compositionally biased region" description="Low complexity" evidence="1">
    <location>
        <begin position="206"/>
        <end position="217"/>
    </location>
</feature>
<protein>
    <submittedName>
        <fullName evidence="2">Uncharacterized protein</fullName>
    </submittedName>
</protein>
<dbReference type="EMBL" id="LGRX02010231">
    <property type="protein sequence ID" value="KAK3270726.1"/>
    <property type="molecule type" value="Genomic_DNA"/>
</dbReference>
<organism evidence="2 3">
    <name type="scientific">Cymbomonas tetramitiformis</name>
    <dbReference type="NCBI Taxonomy" id="36881"/>
    <lineage>
        <taxon>Eukaryota</taxon>
        <taxon>Viridiplantae</taxon>
        <taxon>Chlorophyta</taxon>
        <taxon>Pyramimonadophyceae</taxon>
        <taxon>Pyramimonadales</taxon>
        <taxon>Pyramimonadaceae</taxon>
        <taxon>Cymbomonas</taxon>
    </lineage>
</organism>
<dbReference type="AlphaFoldDB" id="A0AAE0G4F5"/>
<evidence type="ECO:0000313" key="3">
    <source>
        <dbReference type="Proteomes" id="UP001190700"/>
    </source>
</evidence>
<sequence>MDHQFHPLQASGTGHTGEPFPAGPDMPEGQLTALAMPLTSPEYIVHQRVQREAYGSVDPYATTQPRLSTYFIVEALHRLSPQPFPEECTQRPRRMHHRASRRMLRPTPKHGHGLCTVSPELTFTPFPPVWSSAQQRAAVLRDPASLAHQPGAREHALGSEGLASGTEGGIGQIHQPQNSVPQTSSIPEGLEVYNAHTSEGGDHAGQEAGTAATAATEVAEDAEDVPRRRGEVAEIVEAAITADRERTSEEDRQLRADARLIREAQSAAYKAELMVLSTRLKEAEAELSTLRPQLTAAPQSHAGDAGVEVLVATVDCHSLWVVPDGVPAGTPVVAHLPYAYHEEGLMQAALRALSIIRLDPESIAAAHGCFPQLRPLTAPQVPTYVLLKMDKSVADAALSAAASQGRARVTVDWRLLPYYVSVADAFPETVSAAYHFPGLQAWAQKPAWHLGS</sequence>
<accession>A0AAE0G4F5</accession>